<comment type="function">
    <text evidence="7">Part of the tripartite ATP-independent periplasmic (TRAP) transport system.</text>
</comment>
<dbReference type="RefSeq" id="WP_162071328.1">
    <property type="nucleotide sequence ID" value="NZ_AP019011.1"/>
</dbReference>
<comment type="subunit">
    <text evidence="7">The complex comprises the extracytoplasmic solute receptor protein and the two transmembrane proteins.</text>
</comment>
<dbReference type="NCBIfam" id="TIGR00786">
    <property type="entry name" value="dctM"/>
    <property type="match status" value="1"/>
</dbReference>
<evidence type="ECO:0000313" key="9">
    <source>
        <dbReference type="EMBL" id="BBU69381.1"/>
    </source>
</evidence>
<evidence type="ECO:0000256" key="3">
    <source>
        <dbReference type="ARBA" id="ARBA00022519"/>
    </source>
</evidence>
<feature type="transmembrane region" description="Helical" evidence="7">
    <location>
        <begin position="431"/>
        <end position="452"/>
    </location>
</feature>
<dbReference type="PANTHER" id="PTHR33362">
    <property type="entry name" value="SIALIC ACID TRAP TRANSPORTER PERMEASE PROTEIN SIAT-RELATED"/>
    <property type="match status" value="1"/>
</dbReference>
<dbReference type="GO" id="GO:0022857">
    <property type="term" value="F:transmembrane transporter activity"/>
    <property type="evidence" value="ECO:0007669"/>
    <property type="project" value="UniProtKB-UniRule"/>
</dbReference>
<feature type="compositionally biased region" description="Polar residues" evidence="8">
    <location>
        <begin position="484"/>
        <end position="493"/>
    </location>
</feature>
<keyword evidence="4 7" id="KW-0812">Transmembrane</keyword>
<keyword evidence="7" id="KW-0813">Transport</keyword>
<feature type="transmembrane region" description="Helical" evidence="7">
    <location>
        <begin position="65"/>
        <end position="87"/>
    </location>
</feature>
<feature type="transmembrane region" description="Helical" evidence="7">
    <location>
        <begin position="5"/>
        <end position="27"/>
    </location>
</feature>
<evidence type="ECO:0000256" key="7">
    <source>
        <dbReference type="RuleBase" id="RU369079"/>
    </source>
</evidence>
<sequence length="502" mass="53315">MALEFLVPIIGDHMAPIMFIGLVVFLLSGYPVAFALAANGLLFGLLGIGMGMFTPDFLQALPNRIFGIMANDTLLAIPFFTFMGLILERSGMAEDLLDTIGQLFGPVRGGLAFAVIFVGALLAATTGVVAASVISMGLISLPIMLRYGYDRKLATGVIAASGTLAQIIPPSLVLIIMADQLGRSVGDMYAGAMIPGLVLTGMYVGYVALVAFFKPAAAPALPLSARTVTGTKLLVRSLVVLVPPLFLIFLVLGTIFLGIATPTEGGAMGAAGAMLLAISKGKLTWGLTRQAVDSTAKLSAFVLFILVGATVFGLVFRGVNGDLWVEHLLTSLPGGQLGFLIAVNILFFVLAFFLDFFELAFILVPLVGPVAEKMGIDLIWFGVLLGVNMQTSFMHPPFGFALFYLRSVAPGKKYIDKITGKMMDPVTTKQIYWGAIPFVIIQIIMVALIIAFPDIVSVEKKEVFDDSQAEIVIEIDTEAAPASGSDTSPNLKFSTEEPGEKK</sequence>
<proteinExistence type="inferred from homology"/>
<dbReference type="GO" id="GO:0005886">
    <property type="term" value="C:plasma membrane"/>
    <property type="evidence" value="ECO:0007669"/>
    <property type="project" value="UniProtKB-SubCell"/>
</dbReference>
<keyword evidence="6 7" id="KW-0472">Membrane</keyword>
<feature type="transmembrane region" description="Helical" evidence="7">
    <location>
        <begin position="339"/>
        <end position="366"/>
    </location>
</feature>
<gene>
    <name evidence="9" type="ORF">ICHIAU1_16640</name>
</gene>
<evidence type="ECO:0000313" key="10">
    <source>
        <dbReference type="Proteomes" id="UP000463961"/>
    </source>
</evidence>
<feature type="transmembrane region" description="Helical" evidence="7">
    <location>
        <begin position="233"/>
        <end position="260"/>
    </location>
</feature>
<keyword evidence="2" id="KW-1003">Cell membrane</keyword>
<dbReference type="AlphaFoldDB" id="A0A679HWW9"/>
<evidence type="ECO:0000256" key="6">
    <source>
        <dbReference type="ARBA" id="ARBA00023136"/>
    </source>
</evidence>
<keyword evidence="10" id="KW-1185">Reference proteome</keyword>
<feature type="transmembrane region" description="Helical" evidence="7">
    <location>
        <begin position="189"/>
        <end position="213"/>
    </location>
</feature>
<dbReference type="Pfam" id="PF06808">
    <property type="entry name" value="DctM"/>
    <property type="match status" value="1"/>
</dbReference>
<keyword evidence="3 7" id="KW-0997">Cell inner membrane</keyword>
<keyword evidence="5 7" id="KW-1133">Transmembrane helix</keyword>
<dbReference type="PANTHER" id="PTHR33362:SF7">
    <property type="entry name" value="SLL1103 PROTEIN"/>
    <property type="match status" value="1"/>
</dbReference>
<evidence type="ECO:0000256" key="8">
    <source>
        <dbReference type="SAM" id="MobiDB-lite"/>
    </source>
</evidence>
<feature type="transmembrane region" description="Helical" evidence="7">
    <location>
        <begin position="111"/>
        <end position="141"/>
    </location>
</feature>
<feature type="transmembrane region" description="Helical" evidence="7">
    <location>
        <begin position="378"/>
        <end position="405"/>
    </location>
</feature>
<dbReference type="InterPro" id="IPR010656">
    <property type="entry name" value="DctM"/>
</dbReference>
<evidence type="ECO:0000256" key="4">
    <source>
        <dbReference type="ARBA" id="ARBA00022692"/>
    </source>
</evidence>
<feature type="transmembrane region" description="Helical" evidence="7">
    <location>
        <begin position="300"/>
        <end position="319"/>
    </location>
</feature>
<feature type="transmembrane region" description="Helical" evidence="7">
    <location>
        <begin position="153"/>
        <end position="177"/>
    </location>
</feature>
<feature type="transmembrane region" description="Helical" evidence="7">
    <location>
        <begin position="266"/>
        <end position="288"/>
    </location>
</feature>
<comment type="subcellular location">
    <subcellularLocation>
        <location evidence="1 7">Cell inner membrane</location>
        <topology evidence="1 7">Multi-pass membrane protein</topology>
    </subcellularLocation>
</comment>
<evidence type="ECO:0000256" key="5">
    <source>
        <dbReference type="ARBA" id="ARBA00022989"/>
    </source>
</evidence>
<protein>
    <recommendedName>
        <fullName evidence="7">TRAP transporter large permease protein</fullName>
    </recommendedName>
</protein>
<name>A0A679HWW9_9RHOO</name>
<accession>A0A679HWW9</accession>
<evidence type="ECO:0000256" key="2">
    <source>
        <dbReference type="ARBA" id="ARBA00022475"/>
    </source>
</evidence>
<dbReference type="Proteomes" id="UP000463961">
    <property type="component" value="Chromosome"/>
</dbReference>
<organism evidence="9 10">
    <name type="scientific">Fluviibacter phosphoraccumulans</name>
    <dbReference type="NCBI Taxonomy" id="1751046"/>
    <lineage>
        <taxon>Bacteria</taxon>
        <taxon>Pseudomonadati</taxon>
        <taxon>Pseudomonadota</taxon>
        <taxon>Betaproteobacteria</taxon>
        <taxon>Rhodocyclales</taxon>
        <taxon>Fluviibacteraceae</taxon>
        <taxon>Fluviibacter</taxon>
    </lineage>
</organism>
<dbReference type="InterPro" id="IPR004681">
    <property type="entry name" value="TRAP_DctM"/>
</dbReference>
<evidence type="ECO:0000256" key="1">
    <source>
        <dbReference type="ARBA" id="ARBA00004429"/>
    </source>
</evidence>
<dbReference type="EMBL" id="AP022345">
    <property type="protein sequence ID" value="BBU69381.1"/>
    <property type="molecule type" value="Genomic_DNA"/>
</dbReference>
<feature type="region of interest" description="Disordered" evidence="8">
    <location>
        <begin position="477"/>
        <end position="502"/>
    </location>
</feature>
<comment type="similarity">
    <text evidence="7">Belongs to the TRAP transporter large permease family.</text>
</comment>
<dbReference type="OrthoDB" id="9777699at2"/>
<reference evidence="10" key="1">
    <citation type="submission" date="2020-01" db="EMBL/GenBank/DDBJ databases">
        <title>Phosphoaccumulans saitamaens gen. nov., sp. nov., a polyphosphate accumulating bacterium isolated from surface river water.</title>
        <authorList>
            <person name="Watanabe K."/>
            <person name="Suda W."/>
        </authorList>
    </citation>
    <scope>NUCLEOTIDE SEQUENCE [LARGE SCALE GENOMIC DNA]</scope>
    <source>
        <strain evidence="10">ICHIAU1</strain>
    </source>
</reference>
<feature type="transmembrane region" description="Helical" evidence="7">
    <location>
        <begin position="33"/>
        <end position="53"/>
    </location>
</feature>